<evidence type="ECO:0000313" key="2">
    <source>
        <dbReference type="Proteomes" id="UP000035642"/>
    </source>
</evidence>
<protein>
    <submittedName>
        <fullName evidence="3">Uncharacterized protein</fullName>
    </submittedName>
</protein>
<organism evidence="2 3">
    <name type="scientific">Angiostrongylus cantonensis</name>
    <name type="common">Rat lungworm</name>
    <dbReference type="NCBI Taxonomy" id="6313"/>
    <lineage>
        <taxon>Eukaryota</taxon>
        <taxon>Metazoa</taxon>
        <taxon>Ecdysozoa</taxon>
        <taxon>Nematoda</taxon>
        <taxon>Chromadorea</taxon>
        <taxon>Rhabditida</taxon>
        <taxon>Rhabditina</taxon>
        <taxon>Rhabditomorpha</taxon>
        <taxon>Strongyloidea</taxon>
        <taxon>Metastrongylidae</taxon>
        <taxon>Angiostrongylus</taxon>
    </lineage>
</organism>
<reference evidence="3" key="2">
    <citation type="submission" date="2016-04" db="UniProtKB">
        <authorList>
            <consortium name="WormBaseParasite"/>
        </authorList>
    </citation>
    <scope>IDENTIFICATION</scope>
</reference>
<accession>A0A0K0DG94</accession>
<reference evidence="2" key="1">
    <citation type="submission" date="2012-09" db="EMBL/GenBank/DDBJ databases">
        <authorList>
            <person name="Martin A.A."/>
        </authorList>
    </citation>
    <scope>NUCLEOTIDE SEQUENCE</scope>
</reference>
<dbReference type="WBParaSite" id="ACAC_0001007901-mRNA-1">
    <property type="protein sequence ID" value="ACAC_0001007901-mRNA-1"/>
    <property type="gene ID" value="ACAC_0001007901"/>
</dbReference>
<evidence type="ECO:0000313" key="3">
    <source>
        <dbReference type="WBParaSite" id="ACAC_0001007901-mRNA-1"/>
    </source>
</evidence>
<evidence type="ECO:0000256" key="1">
    <source>
        <dbReference type="SAM" id="MobiDB-lite"/>
    </source>
</evidence>
<feature type="region of interest" description="Disordered" evidence="1">
    <location>
        <begin position="127"/>
        <end position="146"/>
    </location>
</feature>
<dbReference type="AlphaFoldDB" id="A0A0K0DG94"/>
<sequence length="146" mass="16312">MHVAYTAVAKFCESQPSPTPRRDEKIRSIARSVQEIPECEEENEPWVGTSRDPVRPFILVNSPFTRRRYCPTHNSPVVSRKSLSTKLSRGLSDPDIYRPNFTVPSFSPKCQRKTKGLQPILEALSPVASVPSSTAKPNDVKDNCAT</sequence>
<dbReference type="Proteomes" id="UP000035642">
    <property type="component" value="Unassembled WGS sequence"/>
</dbReference>
<keyword evidence="2" id="KW-1185">Reference proteome</keyword>
<name>A0A0K0DG94_ANGCA</name>
<proteinExistence type="predicted"/>